<name>A0ABN2NBD8_9PSEU</name>
<dbReference type="InterPro" id="IPR032710">
    <property type="entry name" value="NTF2-like_dom_sf"/>
</dbReference>
<gene>
    <name evidence="1" type="ORF">GCM10009836_47240</name>
</gene>
<evidence type="ECO:0008006" key="3">
    <source>
        <dbReference type="Google" id="ProtNLM"/>
    </source>
</evidence>
<dbReference type="RefSeq" id="WP_344420990.1">
    <property type="nucleotide sequence ID" value="NZ_BAAAQK010000018.1"/>
</dbReference>
<dbReference type="Proteomes" id="UP001500449">
    <property type="component" value="Unassembled WGS sequence"/>
</dbReference>
<protein>
    <recommendedName>
        <fullName evidence="3">SnoaL-like domain-containing protein</fullName>
    </recommendedName>
</protein>
<keyword evidence="2" id="KW-1185">Reference proteome</keyword>
<accession>A0ABN2NBD8</accession>
<evidence type="ECO:0000313" key="1">
    <source>
        <dbReference type="EMBL" id="GAA1861609.1"/>
    </source>
</evidence>
<comment type="caution">
    <text evidence="1">The sequence shown here is derived from an EMBL/GenBank/DDBJ whole genome shotgun (WGS) entry which is preliminary data.</text>
</comment>
<reference evidence="1 2" key="1">
    <citation type="journal article" date="2019" name="Int. J. Syst. Evol. Microbiol.">
        <title>The Global Catalogue of Microorganisms (GCM) 10K type strain sequencing project: providing services to taxonomists for standard genome sequencing and annotation.</title>
        <authorList>
            <consortium name="The Broad Institute Genomics Platform"/>
            <consortium name="The Broad Institute Genome Sequencing Center for Infectious Disease"/>
            <person name="Wu L."/>
            <person name="Ma J."/>
        </authorList>
    </citation>
    <scope>NUCLEOTIDE SEQUENCE [LARGE SCALE GENOMIC DNA]</scope>
    <source>
        <strain evidence="1 2">JCM 16009</strain>
    </source>
</reference>
<sequence>MVRTEVLDVLGGRDHAAVYCRVQAPGFDNFSVHLLRIVDGRVAEAWFHNRDQAHVDAFWAAA</sequence>
<dbReference type="SUPFAM" id="SSF54427">
    <property type="entry name" value="NTF2-like"/>
    <property type="match status" value="1"/>
</dbReference>
<proteinExistence type="predicted"/>
<evidence type="ECO:0000313" key="2">
    <source>
        <dbReference type="Proteomes" id="UP001500449"/>
    </source>
</evidence>
<dbReference type="EMBL" id="BAAAQK010000018">
    <property type="protein sequence ID" value="GAA1861609.1"/>
    <property type="molecule type" value="Genomic_DNA"/>
</dbReference>
<dbReference type="Gene3D" id="3.10.450.50">
    <property type="match status" value="1"/>
</dbReference>
<organism evidence="1 2">
    <name type="scientific">Pseudonocardia ailaonensis</name>
    <dbReference type="NCBI Taxonomy" id="367279"/>
    <lineage>
        <taxon>Bacteria</taxon>
        <taxon>Bacillati</taxon>
        <taxon>Actinomycetota</taxon>
        <taxon>Actinomycetes</taxon>
        <taxon>Pseudonocardiales</taxon>
        <taxon>Pseudonocardiaceae</taxon>
        <taxon>Pseudonocardia</taxon>
    </lineage>
</organism>